<gene>
    <name evidence="2" type="ORF">RN001_015347</name>
</gene>
<keyword evidence="3" id="KW-1185">Reference proteome</keyword>
<accession>A0AAN7QCI4</accession>
<evidence type="ECO:0000313" key="2">
    <source>
        <dbReference type="EMBL" id="KAK4873318.1"/>
    </source>
</evidence>
<dbReference type="AlphaFoldDB" id="A0AAN7QCI4"/>
<evidence type="ECO:0000256" key="1">
    <source>
        <dbReference type="SAM" id="MobiDB-lite"/>
    </source>
</evidence>
<name>A0AAN7QCI4_9COLE</name>
<sequence>MEEKTTNTCRICLLEIVETEQYYFLNNDNELMLQSKLLDFLPEIDLNITSNPIACNSDVRYWYIYEGSDDFLKKSLQTRLITKRQRHRNGHGQGTTDYENGLLRRAVRREPSIEGEDTGAEQGPRRSNEDASRPVKDAK</sequence>
<dbReference type="EMBL" id="JARPUR010000007">
    <property type="protein sequence ID" value="KAK4873318.1"/>
    <property type="molecule type" value="Genomic_DNA"/>
</dbReference>
<proteinExistence type="predicted"/>
<reference evidence="3" key="1">
    <citation type="submission" date="2023-01" db="EMBL/GenBank/DDBJ databases">
        <title>Key to firefly adult light organ development and bioluminescence: homeobox transcription factors regulate luciferase expression and transportation to peroxisome.</title>
        <authorList>
            <person name="Fu X."/>
        </authorList>
    </citation>
    <scope>NUCLEOTIDE SEQUENCE [LARGE SCALE GENOMIC DNA]</scope>
</reference>
<comment type="caution">
    <text evidence="2">The sequence shown here is derived from an EMBL/GenBank/DDBJ whole genome shotgun (WGS) entry which is preliminary data.</text>
</comment>
<feature type="region of interest" description="Disordered" evidence="1">
    <location>
        <begin position="83"/>
        <end position="139"/>
    </location>
</feature>
<feature type="compositionally biased region" description="Basic and acidic residues" evidence="1">
    <location>
        <begin position="123"/>
        <end position="139"/>
    </location>
</feature>
<organism evidence="2 3">
    <name type="scientific">Aquatica leii</name>
    <dbReference type="NCBI Taxonomy" id="1421715"/>
    <lineage>
        <taxon>Eukaryota</taxon>
        <taxon>Metazoa</taxon>
        <taxon>Ecdysozoa</taxon>
        <taxon>Arthropoda</taxon>
        <taxon>Hexapoda</taxon>
        <taxon>Insecta</taxon>
        <taxon>Pterygota</taxon>
        <taxon>Neoptera</taxon>
        <taxon>Endopterygota</taxon>
        <taxon>Coleoptera</taxon>
        <taxon>Polyphaga</taxon>
        <taxon>Elateriformia</taxon>
        <taxon>Elateroidea</taxon>
        <taxon>Lampyridae</taxon>
        <taxon>Luciolinae</taxon>
        <taxon>Aquatica</taxon>
    </lineage>
</organism>
<protein>
    <submittedName>
        <fullName evidence="2">Uncharacterized protein</fullName>
    </submittedName>
</protein>
<feature type="non-terminal residue" evidence="2">
    <location>
        <position position="139"/>
    </location>
</feature>
<dbReference type="Proteomes" id="UP001353858">
    <property type="component" value="Unassembled WGS sequence"/>
</dbReference>
<evidence type="ECO:0000313" key="3">
    <source>
        <dbReference type="Proteomes" id="UP001353858"/>
    </source>
</evidence>